<keyword evidence="1" id="KW-0732">Signal</keyword>
<dbReference type="Proteomes" id="UP001235094">
    <property type="component" value="Unassembled WGS sequence"/>
</dbReference>
<dbReference type="PANTHER" id="PTHR37625:SF4">
    <property type="entry name" value="OUTER MEMBRANE LIPOPROTEIN"/>
    <property type="match status" value="1"/>
</dbReference>
<protein>
    <submittedName>
        <fullName evidence="2">Type VI secretion system protein VasD</fullName>
    </submittedName>
</protein>
<feature type="signal peptide" evidence="1">
    <location>
        <begin position="1"/>
        <end position="34"/>
    </location>
</feature>
<dbReference type="NCBIfam" id="TIGR03352">
    <property type="entry name" value="VI_chp_3"/>
    <property type="match status" value="1"/>
</dbReference>
<dbReference type="RefSeq" id="WP_306888135.1">
    <property type="nucleotide sequence ID" value="NZ_JAUSVR010000001.1"/>
</dbReference>
<comment type="caution">
    <text evidence="2">The sequence shown here is derived from an EMBL/GenBank/DDBJ whole genome shotgun (WGS) entry which is preliminary data.</text>
</comment>
<evidence type="ECO:0000313" key="2">
    <source>
        <dbReference type="EMBL" id="MDQ0509450.1"/>
    </source>
</evidence>
<organism evidence="2 3">
    <name type="scientific">Ancylobacter amanitiformis</name>
    <dbReference type="NCBI Taxonomy" id="217069"/>
    <lineage>
        <taxon>Bacteria</taxon>
        <taxon>Pseudomonadati</taxon>
        <taxon>Pseudomonadota</taxon>
        <taxon>Alphaproteobacteria</taxon>
        <taxon>Hyphomicrobiales</taxon>
        <taxon>Xanthobacteraceae</taxon>
        <taxon>Ancylobacter</taxon>
    </lineage>
</organism>
<evidence type="ECO:0000256" key="1">
    <source>
        <dbReference type="SAM" id="SignalP"/>
    </source>
</evidence>
<sequence length="179" mass="19109">MHGPTPKAVEPNARRATLGYLLALPLALCLGSCATPNPPPPVVTPTVITIRADANVNPNQDGTPSPIVIKLYDLRAQTNFMNASFFDLLDNDVTAIGPELLSKQEVEILPGTSKDVNHDITGEVKYLGVIAGFRDLNAAQWRASVAVVPGKTNYFLVTVTSLSVSVELNATRGKGWFGL</sequence>
<keyword evidence="3" id="KW-1185">Reference proteome</keyword>
<dbReference type="EMBL" id="JAUSVR010000001">
    <property type="protein sequence ID" value="MDQ0509450.1"/>
    <property type="molecule type" value="Genomic_DNA"/>
</dbReference>
<dbReference type="InterPro" id="IPR017734">
    <property type="entry name" value="T6SS_SciN"/>
</dbReference>
<evidence type="ECO:0000313" key="3">
    <source>
        <dbReference type="Proteomes" id="UP001235094"/>
    </source>
</evidence>
<dbReference type="Pfam" id="PF12790">
    <property type="entry name" value="T6SS-SciN"/>
    <property type="match status" value="1"/>
</dbReference>
<feature type="chain" id="PRO_5045606286" evidence="1">
    <location>
        <begin position="35"/>
        <end position="179"/>
    </location>
</feature>
<dbReference type="Gene3D" id="2.60.40.4150">
    <property type="entry name" value="Type VI secretion system, lipoprotein SciN"/>
    <property type="match status" value="1"/>
</dbReference>
<dbReference type="PANTHER" id="PTHR37625">
    <property type="entry name" value="OUTER MEMBRANE LIPOPROTEIN-RELATED"/>
    <property type="match status" value="1"/>
</dbReference>
<dbReference type="InterPro" id="IPR038706">
    <property type="entry name" value="Type_VI_SciN-like_sf"/>
</dbReference>
<gene>
    <name evidence="2" type="ORF">QOZ99_000327</name>
</gene>
<proteinExistence type="predicted"/>
<accession>A0ABU0LL65</accession>
<name>A0ABU0LL65_9HYPH</name>
<reference evidence="2 3" key="1">
    <citation type="submission" date="2023-07" db="EMBL/GenBank/DDBJ databases">
        <title>Genomic Encyclopedia of Type Strains, Phase IV (KMG-IV): sequencing the most valuable type-strain genomes for metagenomic binning, comparative biology and taxonomic classification.</title>
        <authorList>
            <person name="Goeker M."/>
        </authorList>
    </citation>
    <scope>NUCLEOTIDE SEQUENCE [LARGE SCALE GENOMIC DNA]</scope>
    <source>
        <strain evidence="2 3">DSM 15561</strain>
    </source>
</reference>